<sequence length="231" mass="26211">MEAAVELKQVVKQYGKKRVLDGATVSFQTGKLTGLLGENGAGKSTLFKLVMGLTQPTEGEVRVFGHKPSWKLNERIAYLGDRSRWYPQHTIREALRFAAAVFPRFDEKRAQEYIQLMELDAEAKVRSLSRGQEARLQLSLCVANRVDLILLDEPFAGVDLLSRERMVRLLIDLMLEKEGTMIISTHDIHEVEGLFDNVVFIKGGKCIGDQNVEELRADRSSIQDEYRRLFG</sequence>
<comment type="caution">
    <text evidence="4">The sequence shown here is derived from an EMBL/GenBank/DDBJ whole genome shotgun (WGS) entry which is preliminary data.</text>
</comment>
<dbReference type="InterPro" id="IPR027417">
    <property type="entry name" value="P-loop_NTPase"/>
</dbReference>
<keyword evidence="1" id="KW-0547">Nucleotide-binding</keyword>
<dbReference type="SMART" id="SM00382">
    <property type="entry name" value="AAA"/>
    <property type="match status" value="1"/>
</dbReference>
<keyword evidence="5" id="KW-1185">Reference proteome</keyword>
<dbReference type="RefSeq" id="WP_181751237.1">
    <property type="nucleotide sequence ID" value="NZ_JACEIQ010000004.1"/>
</dbReference>
<dbReference type="CDD" id="cd03230">
    <property type="entry name" value="ABC_DR_subfamily_A"/>
    <property type="match status" value="1"/>
</dbReference>
<evidence type="ECO:0000313" key="4">
    <source>
        <dbReference type="EMBL" id="MBA4493889.1"/>
    </source>
</evidence>
<dbReference type="PROSITE" id="PS50893">
    <property type="entry name" value="ABC_TRANSPORTER_2"/>
    <property type="match status" value="1"/>
</dbReference>
<dbReference type="EMBL" id="JACEIQ010000004">
    <property type="protein sequence ID" value="MBA4493889.1"/>
    <property type="molecule type" value="Genomic_DNA"/>
</dbReference>
<keyword evidence="2 4" id="KW-0067">ATP-binding</keyword>
<name>A0A7W1WQ64_9BACL</name>
<protein>
    <submittedName>
        <fullName evidence="4">ABC transporter ATP-binding protein</fullName>
    </submittedName>
</protein>
<dbReference type="PANTHER" id="PTHR43158:SF1">
    <property type="entry name" value="ABC TRANSPORTER, ATP-BINDING PROTEIN"/>
    <property type="match status" value="1"/>
</dbReference>
<feature type="domain" description="ABC transporter" evidence="3">
    <location>
        <begin position="5"/>
        <end position="228"/>
    </location>
</feature>
<dbReference type="Gene3D" id="3.40.50.300">
    <property type="entry name" value="P-loop containing nucleotide triphosphate hydrolases"/>
    <property type="match status" value="1"/>
</dbReference>
<dbReference type="Proteomes" id="UP000535491">
    <property type="component" value="Unassembled WGS sequence"/>
</dbReference>
<evidence type="ECO:0000259" key="3">
    <source>
        <dbReference type="PROSITE" id="PS50893"/>
    </source>
</evidence>
<dbReference type="PANTHER" id="PTHR43158">
    <property type="entry name" value="SKFA PEPTIDE EXPORT ATP-BINDING PROTEIN SKFE"/>
    <property type="match status" value="1"/>
</dbReference>
<reference evidence="4 5" key="1">
    <citation type="submission" date="2020-07" db="EMBL/GenBank/DDBJ databases">
        <authorList>
            <person name="Feng H."/>
        </authorList>
    </citation>
    <scope>NUCLEOTIDE SEQUENCE [LARGE SCALE GENOMIC DNA]</scope>
    <source>
        <strain evidence="5">s-10</strain>
    </source>
</reference>
<dbReference type="InterPro" id="IPR003439">
    <property type="entry name" value="ABC_transporter-like_ATP-bd"/>
</dbReference>
<dbReference type="InterPro" id="IPR003593">
    <property type="entry name" value="AAA+_ATPase"/>
</dbReference>
<evidence type="ECO:0000256" key="1">
    <source>
        <dbReference type="ARBA" id="ARBA00022741"/>
    </source>
</evidence>
<dbReference type="GO" id="GO:0005524">
    <property type="term" value="F:ATP binding"/>
    <property type="evidence" value="ECO:0007669"/>
    <property type="project" value="UniProtKB-KW"/>
</dbReference>
<dbReference type="SUPFAM" id="SSF52540">
    <property type="entry name" value="P-loop containing nucleoside triphosphate hydrolases"/>
    <property type="match status" value="1"/>
</dbReference>
<evidence type="ECO:0000256" key="2">
    <source>
        <dbReference type="ARBA" id="ARBA00022840"/>
    </source>
</evidence>
<proteinExistence type="predicted"/>
<accession>A0A7W1WQ64</accession>
<dbReference type="AlphaFoldDB" id="A0A7W1WQ64"/>
<dbReference type="Pfam" id="PF00005">
    <property type="entry name" value="ABC_tran"/>
    <property type="match status" value="1"/>
</dbReference>
<dbReference type="GO" id="GO:0016887">
    <property type="term" value="F:ATP hydrolysis activity"/>
    <property type="evidence" value="ECO:0007669"/>
    <property type="project" value="InterPro"/>
</dbReference>
<evidence type="ECO:0000313" key="5">
    <source>
        <dbReference type="Proteomes" id="UP000535491"/>
    </source>
</evidence>
<organism evidence="4 5">
    <name type="scientific">Paenactinomyces guangxiensis</name>
    <dbReference type="NCBI Taxonomy" id="1490290"/>
    <lineage>
        <taxon>Bacteria</taxon>
        <taxon>Bacillati</taxon>
        <taxon>Bacillota</taxon>
        <taxon>Bacilli</taxon>
        <taxon>Bacillales</taxon>
        <taxon>Thermoactinomycetaceae</taxon>
        <taxon>Paenactinomyces</taxon>
    </lineage>
</organism>
<gene>
    <name evidence="4" type="ORF">H1191_06160</name>
</gene>